<comment type="subcellular location">
    <subcellularLocation>
        <location evidence="3">Cell projection</location>
        <location evidence="3">Ruffle membrane</location>
    </subcellularLocation>
    <subcellularLocation>
        <location evidence="2">Cytoplasm</location>
    </subcellularLocation>
    <subcellularLocation>
        <location evidence="1">Membrane</location>
        <topology evidence="1">Peripheral membrane protein</topology>
    </subcellularLocation>
</comment>
<comment type="catalytic activity">
    <reaction evidence="23">
        <text>tetradecanoyl-CoA + H2O = tetradecanoate + CoA + H(+)</text>
        <dbReference type="Rhea" id="RHEA:40119"/>
        <dbReference type="ChEBI" id="CHEBI:15377"/>
        <dbReference type="ChEBI" id="CHEBI:15378"/>
        <dbReference type="ChEBI" id="CHEBI:30807"/>
        <dbReference type="ChEBI" id="CHEBI:57287"/>
        <dbReference type="ChEBI" id="CHEBI:57385"/>
    </reaction>
    <physiologicalReaction direction="left-to-right" evidence="23">
        <dbReference type="Rhea" id="RHEA:40120"/>
    </physiologicalReaction>
</comment>
<reference evidence="25 26" key="1">
    <citation type="journal article" date="2019" name="Int. J. Syst. Evol. Microbiol.">
        <title>The Global Catalogue of Microorganisms (GCM) 10K type strain sequencing project: providing services to taxonomists for standard genome sequencing and annotation.</title>
        <authorList>
            <consortium name="The Broad Institute Genomics Platform"/>
            <consortium name="The Broad Institute Genome Sequencing Center for Infectious Disease"/>
            <person name="Wu L."/>
            <person name="Ma J."/>
        </authorList>
    </citation>
    <scope>NUCLEOTIDE SEQUENCE [LARGE SCALE GENOMIC DNA]</scope>
    <source>
        <strain evidence="25 26">JCM 14942</strain>
    </source>
</reference>
<organism evidence="25 26">
    <name type="scientific">Nocardioides humi</name>
    <dbReference type="NCBI Taxonomy" id="449461"/>
    <lineage>
        <taxon>Bacteria</taxon>
        <taxon>Bacillati</taxon>
        <taxon>Actinomycetota</taxon>
        <taxon>Actinomycetes</taxon>
        <taxon>Propionibacteriales</taxon>
        <taxon>Nocardioidaceae</taxon>
        <taxon>Nocardioides</taxon>
    </lineage>
</organism>
<evidence type="ECO:0000313" key="25">
    <source>
        <dbReference type="EMBL" id="GAA1517517.1"/>
    </source>
</evidence>
<evidence type="ECO:0000256" key="16">
    <source>
        <dbReference type="ARBA" id="ARBA00038848"/>
    </source>
</evidence>
<comment type="catalytic activity">
    <reaction evidence="22">
        <text>dodecanoyl-CoA + H2O = dodecanoate + CoA + H(+)</text>
        <dbReference type="Rhea" id="RHEA:30135"/>
        <dbReference type="ChEBI" id="CHEBI:15377"/>
        <dbReference type="ChEBI" id="CHEBI:15378"/>
        <dbReference type="ChEBI" id="CHEBI:18262"/>
        <dbReference type="ChEBI" id="CHEBI:57287"/>
        <dbReference type="ChEBI" id="CHEBI:57375"/>
    </reaction>
    <physiologicalReaction direction="left-to-right" evidence="22">
        <dbReference type="Rhea" id="RHEA:30136"/>
    </physiologicalReaction>
</comment>
<name>A0ABN2AH04_9ACTN</name>
<keyword evidence="8" id="KW-0276">Fatty acid metabolism</keyword>
<proteinExistence type="inferred from homology"/>
<dbReference type="EC" id="3.1.2.2" evidence="16"/>
<evidence type="ECO:0000256" key="22">
    <source>
        <dbReference type="ARBA" id="ARBA00048074"/>
    </source>
</evidence>
<evidence type="ECO:0000256" key="11">
    <source>
        <dbReference type="ARBA" id="ARBA00023136"/>
    </source>
</evidence>
<evidence type="ECO:0000259" key="24">
    <source>
        <dbReference type="Pfam" id="PF03061"/>
    </source>
</evidence>
<evidence type="ECO:0000256" key="7">
    <source>
        <dbReference type="ARBA" id="ARBA00022801"/>
    </source>
</evidence>
<evidence type="ECO:0000256" key="8">
    <source>
        <dbReference type="ARBA" id="ARBA00022832"/>
    </source>
</evidence>
<comment type="catalytic activity">
    <reaction evidence="14">
        <text>(9Z)-octadecenoyl-CoA + H2O = (9Z)-octadecenoate + CoA + H(+)</text>
        <dbReference type="Rhea" id="RHEA:40139"/>
        <dbReference type="ChEBI" id="CHEBI:15377"/>
        <dbReference type="ChEBI" id="CHEBI:15378"/>
        <dbReference type="ChEBI" id="CHEBI:30823"/>
        <dbReference type="ChEBI" id="CHEBI:57287"/>
        <dbReference type="ChEBI" id="CHEBI:57387"/>
    </reaction>
    <physiologicalReaction direction="left-to-right" evidence="14">
        <dbReference type="Rhea" id="RHEA:40140"/>
    </physiologicalReaction>
</comment>
<comment type="similarity">
    <text evidence="15">Belongs to the THEM4/THEM5 thioesterase family.</text>
</comment>
<evidence type="ECO:0000256" key="1">
    <source>
        <dbReference type="ARBA" id="ARBA00004170"/>
    </source>
</evidence>
<evidence type="ECO:0000256" key="10">
    <source>
        <dbReference type="ARBA" id="ARBA00023098"/>
    </source>
</evidence>
<keyword evidence="26" id="KW-1185">Reference proteome</keyword>
<evidence type="ECO:0000256" key="2">
    <source>
        <dbReference type="ARBA" id="ARBA00004496"/>
    </source>
</evidence>
<gene>
    <name evidence="25" type="ORF">GCM10009788_22080</name>
</gene>
<sequence>MASLLDEVCGEVVERRTSGRSRTAYLHVNFRAIAPLNRPLQIEARIRRSVGRKTYVDATIRDGETGLRPMLRAST</sequence>
<evidence type="ECO:0000313" key="26">
    <source>
        <dbReference type="Proteomes" id="UP001500842"/>
    </source>
</evidence>
<dbReference type="InterPro" id="IPR029069">
    <property type="entry name" value="HotDog_dom_sf"/>
</dbReference>
<dbReference type="Pfam" id="PF03061">
    <property type="entry name" value="4HBT"/>
    <property type="match status" value="1"/>
</dbReference>
<evidence type="ECO:0000256" key="19">
    <source>
        <dbReference type="ARBA" id="ARBA00047588"/>
    </source>
</evidence>
<keyword evidence="4" id="KW-1003">Cell membrane</keyword>
<dbReference type="Proteomes" id="UP001500842">
    <property type="component" value="Unassembled WGS sequence"/>
</dbReference>
<evidence type="ECO:0000256" key="3">
    <source>
        <dbReference type="ARBA" id="ARBA00004632"/>
    </source>
</evidence>
<evidence type="ECO:0000256" key="17">
    <source>
        <dbReference type="ARBA" id="ARBA00040123"/>
    </source>
</evidence>
<evidence type="ECO:0000256" key="4">
    <source>
        <dbReference type="ARBA" id="ARBA00022475"/>
    </source>
</evidence>
<evidence type="ECO:0000256" key="14">
    <source>
        <dbReference type="ARBA" id="ARBA00037002"/>
    </source>
</evidence>
<keyword evidence="12" id="KW-0966">Cell projection</keyword>
<dbReference type="EMBL" id="BAAAOR010000015">
    <property type="protein sequence ID" value="GAA1517517.1"/>
    <property type="molecule type" value="Genomic_DNA"/>
</dbReference>
<evidence type="ECO:0000256" key="12">
    <source>
        <dbReference type="ARBA" id="ARBA00023273"/>
    </source>
</evidence>
<evidence type="ECO:0000256" key="13">
    <source>
        <dbReference type="ARBA" id="ARBA00035852"/>
    </source>
</evidence>
<dbReference type="InterPro" id="IPR006683">
    <property type="entry name" value="Thioestr_dom"/>
</dbReference>
<dbReference type="PANTHER" id="PTHR12418">
    <property type="entry name" value="ACYL-COENZYME A THIOESTERASE THEM4"/>
    <property type="match status" value="1"/>
</dbReference>
<evidence type="ECO:0000256" key="15">
    <source>
        <dbReference type="ARBA" id="ARBA00038456"/>
    </source>
</evidence>
<dbReference type="InterPro" id="IPR052365">
    <property type="entry name" value="THEM4/THEM5_acyl-CoA_thioest"/>
</dbReference>
<comment type="catalytic activity">
    <reaction evidence="21">
        <text>decanoyl-CoA + H2O = decanoate + CoA + H(+)</text>
        <dbReference type="Rhea" id="RHEA:40059"/>
        <dbReference type="ChEBI" id="CHEBI:15377"/>
        <dbReference type="ChEBI" id="CHEBI:15378"/>
        <dbReference type="ChEBI" id="CHEBI:27689"/>
        <dbReference type="ChEBI" id="CHEBI:57287"/>
        <dbReference type="ChEBI" id="CHEBI:61430"/>
    </reaction>
    <physiologicalReaction direction="left-to-right" evidence="21">
        <dbReference type="Rhea" id="RHEA:40060"/>
    </physiologicalReaction>
</comment>
<evidence type="ECO:0000256" key="9">
    <source>
        <dbReference type="ARBA" id="ARBA00022946"/>
    </source>
</evidence>
<comment type="catalytic activity">
    <reaction evidence="19">
        <text>octanoyl-CoA + H2O = octanoate + CoA + H(+)</text>
        <dbReference type="Rhea" id="RHEA:30143"/>
        <dbReference type="ChEBI" id="CHEBI:15377"/>
        <dbReference type="ChEBI" id="CHEBI:15378"/>
        <dbReference type="ChEBI" id="CHEBI:25646"/>
        <dbReference type="ChEBI" id="CHEBI:57287"/>
        <dbReference type="ChEBI" id="CHEBI:57386"/>
    </reaction>
    <physiologicalReaction direction="left-to-right" evidence="19">
        <dbReference type="Rhea" id="RHEA:30144"/>
    </physiologicalReaction>
</comment>
<keyword evidence="7" id="KW-0378">Hydrolase</keyword>
<evidence type="ECO:0000256" key="20">
    <source>
        <dbReference type="ARBA" id="ARBA00047734"/>
    </source>
</evidence>
<keyword evidence="6" id="KW-0053">Apoptosis</keyword>
<comment type="catalytic activity">
    <reaction evidence="20">
        <text>hexadecanoyl-CoA + H2O = hexadecanoate + CoA + H(+)</text>
        <dbReference type="Rhea" id="RHEA:16645"/>
        <dbReference type="ChEBI" id="CHEBI:7896"/>
        <dbReference type="ChEBI" id="CHEBI:15377"/>
        <dbReference type="ChEBI" id="CHEBI:15378"/>
        <dbReference type="ChEBI" id="CHEBI:57287"/>
        <dbReference type="ChEBI" id="CHEBI:57379"/>
        <dbReference type="EC" id="3.1.2.2"/>
    </reaction>
    <physiologicalReaction direction="left-to-right" evidence="20">
        <dbReference type="Rhea" id="RHEA:16646"/>
    </physiologicalReaction>
</comment>
<evidence type="ECO:0000256" key="5">
    <source>
        <dbReference type="ARBA" id="ARBA00022490"/>
    </source>
</evidence>
<dbReference type="Gene3D" id="3.10.129.10">
    <property type="entry name" value="Hotdog Thioesterase"/>
    <property type="match status" value="1"/>
</dbReference>
<feature type="domain" description="Thioesterase" evidence="24">
    <location>
        <begin position="2"/>
        <end position="66"/>
    </location>
</feature>
<evidence type="ECO:0000256" key="6">
    <source>
        <dbReference type="ARBA" id="ARBA00022703"/>
    </source>
</evidence>
<dbReference type="SUPFAM" id="SSF54637">
    <property type="entry name" value="Thioesterase/thiol ester dehydrase-isomerase"/>
    <property type="match status" value="1"/>
</dbReference>
<comment type="catalytic activity">
    <reaction evidence="13">
        <text>(5Z,8Z,11Z,14Z)-eicosatetraenoyl-CoA + H2O = (5Z,8Z,11Z,14Z)-eicosatetraenoate + CoA + H(+)</text>
        <dbReference type="Rhea" id="RHEA:40151"/>
        <dbReference type="ChEBI" id="CHEBI:15377"/>
        <dbReference type="ChEBI" id="CHEBI:15378"/>
        <dbReference type="ChEBI" id="CHEBI:32395"/>
        <dbReference type="ChEBI" id="CHEBI:57287"/>
        <dbReference type="ChEBI" id="CHEBI:57368"/>
    </reaction>
    <physiologicalReaction direction="left-to-right" evidence="13">
        <dbReference type="Rhea" id="RHEA:40152"/>
    </physiologicalReaction>
</comment>
<evidence type="ECO:0000256" key="21">
    <source>
        <dbReference type="ARBA" id="ARBA00047969"/>
    </source>
</evidence>
<accession>A0ABN2AH04</accession>
<evidence type="ECO:0000256" key="18">
    <source>
        <dbReference type="ARBA" id="ARBA00043210"/>
    </source>
</evidence>
<keyword evidence="10" id="KW-0443">Lipid metabolism</keyword>
<evidence type="ECO:0000256" key="23">
    <source>
        <dbReference type="ARBA" id="ARBA00048180"/>
    </source>
</evidence>
<comment type="caution">
    <text evidence="25">The sequence shown here is derived from an EMBL/GenBank/DDBJ whole genome shotgun (WGS) entry which is preliminary data.</text>
</comment>
<keyword evidence="5" id="KW-0963">Cytoplasm</keyword>
<keyword evidence="11" id="KW-0472">Membrane</keyword>
<keyword evidence="9" id="KW-0809">Transit peptide</keyword>
<protein>
    <recommendedName>
        <fullName evidence="17">Acyl-coenzyme A thioesterase THEM4</fullName>
        <ecNumber evidence="16">3.1.2.2</ecNumber>
    </recommendedName>
    <alternativeName>
        <fullName evidence="18">Thioesterase superfamily member 4</fullName>
    </alternativeName>
</protein>
<dbReference type="PANTHER" id="PTHR12418:SF19">
    <property type="entry name" value="ACYL-COENZYME A THIOESTERASE THEM4"/>
    <property type="match status" value="1"/>
</dbReference>